<organism evidence="17 18">
    <name type="scientific">Forsythia ovata</name>
    <dbReference type="NCBI Taxonomy" id="205694"/>
    <lineage>
        <taxon>Eukaryota</taxon>
        <taxon>Viridiplantae</taxon>
        <taxon>Streptophyta</taxon>
        <taxon>Embryophyta</taxon>
        <taxon>Tracheophyta</taxon>
        <taxon>Spermatophyta</taxon>
        <taxon>Magnoliopsida</taxon>
        <taxon>eudicotyledons</taxon>
        <taxon>Gunneridae</taxon>
        <taxon>Pentapetalae</taxon>
        <taxon>asterids</taxon>
        <taxon>lamiids</taxon>
        <taxon>Lamiales</taxon>
        <taxon>Oleaceae</taxon>
        <taxon>Forsythieae</taxon>
        <taxon>Forsythia</taxon>
    </lineage>
</organism>
<evidence type="ECO:0000256" key="2">
    <source>
        <dbReference type="ARBA" id="ARBA00004167"/>
    </source>
</evidence>
<dbReference type="SMART" id="SM00184">
    <property type="entry name" value="RING"/>
    <property type="match status" value="1"/>
</dbReference>
<dbReference type="GO" id="GO:0016020">
    <property type="term" value="C:membrane"/>
    <property type="evidence" value="ECO:0007669"/>
    <property type="project" value="UniProtKB-SubCell"/>
</dbReference>
<comment type="caution">
    <text evidence="17">The sequence shown here is derived from an EMBL/GenBank/DDBJ whole genome shotgun (WGS) entry which is preliminary data.</text>
</comment>
<dbReference type="Proteomes" id="UP001604277">
    <property type="component" value="Unassembled WGS sequence"/>
</dbReference>
<reference evidence="18" key="1">
    <citation type="submission" date="2024-07" db="EMBL/GenBank/DDBJ databases">
        <title>Two chromosome-level genome assemblies of Korean endemic species Abeliophyllum distichum and Forsythia ovata (Oleaceae).</title>
        <authorList>
            <person name="Jang H."/>
        </authorList>
    </citation>
    <scope>NUCLEOTIDE SEQUENCE [LARGE SCALE GENOMIC DNA]</scope>
</reference>
<sequence length="205" mass="22721">MEVDSHYSTYTAINGKIMLISVVIIVIACIIIVLFHLYARLFCPGHLRRNPATSSTAAVYPQGLDICVLKSLPTFIYASQNHHETRLECAVCLSEFEDNETGRILNECKHCFHVDCIDMWLQSHSDCPLCRSSVQQAKNLYETIALTRDPAGTGSWSNMGCSSSSLTPAVSMAVIDVHGAQWPDVETGFKTPVRPVLSLERFLSL</sequence>
<dbReference type="InterPro" id="IPR001841">
    <property type="entry name" value="Znf_RING"/>
</dbReference>
<proteinExistence type="inferred from homology"/>
<keyword evidence="10" id="KW-0862">Zinc</keyword>
<evidence type="ECO:0000256" key="5">
    <source>
        <dbReference type="ARBA" id="ARBA00022679"/>
    </source>
</evidence>
<evidence type="ECO:0000256" key="11">
    <source>
        <dbReference type="ARBA" id="ARBA00022989"/>
    </source>
</evidence>
<dbReference type="EC" id="2.3.2.27" evidence="4"/>
<gene>
    <name evidence="17" type="ORF">Fot_16671</name>
</gene>
<dbReference type="CDD" id="cd16461">
    <property type="entry name" value="RING-H2_EL5-like"/>
    <property type="match status" value="1"/>
</dbReference>
<evidence type="ECO:0000256" key="12">
    <source>
        <dbReference type="ARBA" id="ARBA00023136"/>
    </source>
</evidence>
<evidence type="ECO:0000313" key="17">
    <source>
        <dbReference type="EMBL" id="KAL2535280.1"/>
    </source>
</evidence>
<evidence type="ECO:0000256" key="7">
    <source>
        <dbReference type="ARBA" id="ARBA00022723"/>
    </source>
</evidence>
<evidence type="ECO:0000256" key="13">
    <source>
        <dbReference type="ARBA" id="ARBA00024209"/>
    </source>
</evidence>
<dbReference type="FunFam" id="3.30.40.10:FF:000187">
    <property type="entry name" value="E3 ubiquitin-protein ligase ATL6"/>
    <property type="match status" value="1"/>
</dbReference>
<evidence type="ECO:0000256" key="10">
    <source>
        <dbReference type="ARBA" id="ARBA00022833"/>
    </source>
</evidence>
<accession>A0ABD1VFP9</accession>
<dbReference type="PANTHER" id="PTHR46539">
    <property type="entry name" value="E3 UBIQUITIN-PROTEIN LIGASE ATL42"/>
    <property type="match status" value="1"/>
</dbReference>
<dbReference type="GO" id="GO:0061630">
    <property type="term" value="F:ubiquitin protein ligase activity"/>
    <property type="evidence" value="ECO:0007669"/>
    <property type="project" value="UniProtKB-EC"/>
</dbReference>
<evidence type="ECO:0000256" key="14">
    <source>
        <dbReference type="PROSITE-ProRule" id="PRU00175"/>
    </source>
</evidence>
<keyword evidence="11 15" id="KW-1133">Transmembrane helix</keyword>
<keyword evidence="6 15" id="KW-0812">Transmembrane</keyword>
<evidence type="ECO:0000256" key="4">
    <source>
        <dbReference type="ARBA" id="ARBA00012483"/>
    </source>
</evidence>
<dbReference type="InterPro" id="IPR013083">
    <property type="entry name" value="Znf_RING/FYVE/PHD"/>
</dbReference>
<comment type="subcellular location">
    <subcellularLocation>
        <location evidence="2">Membrane</location>
        <topology evidence="2">Single-pass membrane protein</topology>
    </subcellularLocation>
</comment>
<dbReference type="EMBL" id="JBFOLJ010000005">
    <property type="protein sequence ID" value="KAL2535280.1"/>
    <property type="molecule type" value="Genomic_DNA"/>
</dbReference>
<dbReference type="AlphaFoldDB" id="A0ABD1VFP9"/>
<dbReference type="GO" id="GO:0008270">
    <property type="term" value="F:zinc ion binding"/>
    <property type="evidence" value="ECO:0007669"/>
    <property type="project" value="UniProtKB-KW"/>
</dbReference>
<name>A0ABD1VFP9_9LAMI</name>
<evidence type="ECO:0000256" key="15">
    <source>
        <dbReference type="SAM" id="Phobius"/>
    </source>
</evidence>
<feature type="domain" description="RING-type" evidence="16">
    <location>
        <begin position="89"/>
        <end position="131"/>
    </location>
</feature>
<dbReference type="PROSITE" id="PS50089">
    <property type="entry name" value="ZF_RING_2"/>
    <property type="match status" value="1"/>
</dbReference>
<dbReference type="PANTHER" id="PTHR46539:SF21">
    <property type="entry name" value="LOW QUALITY PROTEIN: RING-H2 FINGER PROTEIN ATL3-LIKE"/>
    <property type="match status" value="1"/>
</dbReference>
<evidence type="ECO:0000256" key="8">
    <source>
        <dbReference type="ARBA" id="ARBA00022771"/>
    </source>
</evidence>
<evidence type="ECO:0000256" key="6">
    <source>
        <dbReference type="ARBA" id="ARBA00022692"/>
    </source>
</evidence>
<keyword evidence="9" id="KW-0833">Ubl conjugation pathway</keyword>
<dbReference type="SUPFAM" id="SSF57850">
    <property type="entry name" value="RING/U-box"/>
    <property type="match status" value="1"/>
</dbReference>
<dbReference type="Gene3D" id="3.30.40.10">
    <property type="entry name" value="Zinc/RING finger domain, C3HC4 (zinc finger)"/>
    <property type="match status" value="1"/>
</dbReference>
<evidence type="ECO:0000256" key="3">
    <source>
        <dbReference type="ARBA" id="ARBA00004906"/>
    </source>
</evidence>
<comment type="similarity">
    <text evidence="13">Belongs to the RING-type zinc finger family. ATL subfamily.</text>
</comment>
<evidence type="ECO:0000256" key="1">
    <source>
        <dbReference type="ARBA" id="ARBA00000900"/>
    </source>
</evidence>
<keyword evidence="8 14" id="KW-0863">Zinc-finger</keyword>
<evidence type="ECO:0000313" key="18">
    <source>
        <dbReference type="Proteomes" id="UP001604277"/>
    </source>
</evidence>
<evidence type="ECO:0000259" key="16">
    <source>
        <dbReference type="PROSITE" id="PS50089"/>
    </source>
</evidence>
<protein>
    <recommendedName>
        <fullName evidence="4">RING-type E3 ubiquitin transferase</fullName>
        <ecNumber evidence="4">2.3.2.27</ecNumber>
    </recommendedName>
</protein>
<keyword evidence="18" id="KW-1185">Reference proteome</keyword>
<keyword evidence="5" id="KW-0808">Transferase</keyword>
<comment type="pathway">
    <text evidence="3">Protein modification; protein ubiquitination.</text>
</comment>
<feature type="transmembrane region" description="Helical" evidence="15">
    <location>
        <begin position="17"/>
        <end position="39"/>
    </location>
</feature>
<keyword evidence="12 15" id="KW-0472">Membrane</keyword>
<keyword evidence="7" id="KW-0479">Metal-binding</keyword>
<evidence type="ECO:0000256" key="9">
    <source>
        <dbReference type="ARBA" id="ARBA00022786"/>
    </source>
</evidence>
<comment type="catalytic activity">
    <reaction evidence="1">
        <text>S-ubiquitinyl-[E2 ubiquitin-conjugating enzyme]-L-cysteine + [acceptor protein]-L-lysine = [E2 ubiquitin-conjugating enzyme]-L-cysteine + N(6)-ubiquitinyl-[acceptor protein]-L-lysine.</text>
        <dbReference type="EC" id="2.3.2.27"/>
    </reaction>
</comment>
<dbReference type="Pfam" id="PF13639">
    <property type="entry name" value="zf-RING_2"/>
    <property type="match status" value="1"/>
</dbReference>